<dbReference type="Proteomes" id="UP001207116">
    <property type="component" value="Unassembled WGS sequence"/>
</dbReference>
<dbReference type="PROSITE" id="PS51257">
    <property type="entry name" value="PROKAR_LIPOPROTEIN"/>
    <property type="match status" value="1"/>
</dbReference>
<organism evidence="3 4">
    <name type="scientific">Lentiprolixibacter aurantiacus</name>
    <dbReference type="NCBI Taxonomy" id="2993939"/>
    <lineage>
        <taxon>Bacteria</taxon>
        <taxon>Pseudomonadati</taxon>
        <taxon>Bacteroidota</taxon>
        <taxon>Flavobacteriia</taxon>
        <taxon>Flavobacteriales</taxon>
        <taxon>Flavobacteriaceae</taxon>
        <taxon>Lentiprolixibacter</taxon>
    </lineage>
</organism>
<dbReference type="GO" id="GO:0016810">
    <property type="term" value="F:hydrolase activity, acting on carbon-nitrogen (but not peptide) bonds"/>
    <property type="evidence" value="ECO:0007669"/>
    <property type="project" value="InterPro"/>
</dbReference>
<dbReference type="SUPFAM" id="SSF51556">
    <property type="entry name" value="Metallo-dependent hydrolases"/>
    <property type="match status" value="1"/>
</dbReference>
<dbReference type="AlphaFoldDB" id="A0AAE3MMV9"/>
<dbReference type="InterPro" id="IPR032466">
    <property type="entry name" value="Metal_Hydrolase"/>
</dbReference>
<name>A0AAE3MMV9_9FLAO</name>
<reference evidence="3" key="1">
    <citation type="submission" date="2022-11" db="EMBL/GenBank/DDBJ databases">
        <title>The characterization of three novel Bacteroidetes species and genomic analysis of their roles in tidal elemental geochemical cycles.</title>
        <authorList>
            <person name="Ma K.-J."/>
        </authorList>
    </citation>
    <scope>NUCLEOTIDE SEQUENCE</scope>
    <source>
        <strain evidence="3">M415</strain>
    </source>
</reference>
<protein>
    <submittedName>
        <fullName evidence="3">Amidohydrolase family protein</fullName>
    </submittedName>
</protein>
<feature type="chain" id="PRO_5042026617" evidence="1">
    <location>
        <begin position="20"/>
        <end position="456"/>
    </location>
</feature>
<dbReference type="EMBL" id="JAPFQP010000004">
    <property type="protein sequence ID" value="MCX2720261.1"/>
    <property type="molecule type" value="Genomic_DNA"/>
</dbReference>
<dbReference type="InterPro" id="IPR011059">
    <property type="entry name" value="Metal-dep_hydrolase_composite"/>
</dbReference>
<dbReference type="Gene3D" id="1.20.58.520">
    <property type="entry name" value="Amidohydrolase"/>
    <property type="match status" value="1"/>
</dbReference>
<evidence type="ECO:0000313" key="3">
    <source>
        <dbReference type="EMBL" id="MCX2720261.1"/>
    </source>
</evidence>
<dbReference type="Gene3D" id="3.40.50.10910">
    <property type="entry name" value="Amidohydrolase"/>
    <property type="match status" value="1"/>
</dbReference>
<dbReference type="PANTHER" id="PTHR43135">
    <property type="entry name" value="ALPHA-D-RIBOSE 1-METHYLPHOSPHONATE 5-TRIPHOSPHATE DIPHOSPHATASE"/>
    <property type="match status" value="1"/>
</dbReference>
<sequence length="456" mass="50426">MKKLYAVFLSLAFLGCNQAQQKVSETAILITNIHIVDVRNGDILENYQILVDSGKIQQTGISIEGNYSSTINGKGSFAVPGLAEMHAHIPSPPTSEERIQETLFLYLSNGITTIRGMLGHPRHLKLREEAQEGSLLSPRVFTSSPSLNGNSVRTPEEARTKVTAYQKEGYDFLKIHPGIQRDVFDTLVKTANELGIEFAGHVPVDVGIRHAIESGFASIDHVDGYLEGLVPVTAAVKPNENGFFGYNFTPLADTTLIKELVEQSKEKGVWIVPTQSLFERWFAPAEANEMLSEPEMQYMPATTLENWKKRKEQSTGEGTGFSEDQWEDFISIRRQLIKALQEDGQGLLLGSDAPQLFNVPGFSIHHEMAVMLRAGLSPLEILQSGTLNPAVFYGMEDEFGEIKTGLSADFFLVGGNPLEELENLRNVEGVMVRGTWISREDIDKKLESIASNAAKQ</sequence>
<dbReference type="SUPFAM" id="SSF51338">
    <property type="entry name" value="Composite domain of metallo-dependent hydrolases"/>
    <property type="match status" value="1"/>
</dbReference>
<evidence type="ECO:0000256" key="1">
    <source>
        <dbReference type="SAM" id="SignalP"/>
    </source>
</evidence>
<gene>
    <name evidence="3" type="ORF">OO016_11665</name>
</gene>
<dbReference type="Gene3D" id="2.30.40.10">
    <property type="entry name" value="Urease, subunit C, domain 1"/>
    <property type="match status" value="1"/>
</dbReference>
<accession>A0AAE3MMV9</accession>
<dbReference type="InterPro" id="IPR051781">
    <property type="entry name" value="Metallo-dep_Hydrolase"/>
</dbReference>
<feature type="domain" description="Amidohydrolase-related" evidence="2">
    <location>
        <begin position="78"/>
        <end position="436"/>
    </location>
</feature>
<evidence type="ECO:0000259" key="2">
    <source>
        <dbReference type="Pfam" id="PF01979"/>
    </source>
</evidence>
<keyword evidence="1" id="KW-0732">Signal</keyword>
<proteinExistence type="predicted"/>
<keyword evidence="4" id="KW-1185">Reference proteome</keyword>
<evidence type="ECO:0000313" key="4">
    <source>
        <dbReference type="Proteomes" id="UP001207116"/>
    </source>
</evidence>
<dbReference type="RefSeq" id="WP_266014115.1">
    <property type="nucleotide sequence ID" value="NZ_JAPFQP010000004.1"/>
</dbReference>
<dbReference type="PANTHER" id="PTHR43135:SF3">
    <property type="entry name" value="ALPHA-D-RIBOSE 1-METHYLPHOSPHONATE 5-TRIPHOSPHATE DIPHOSPHATASE"/>
    <property type="match status" value="1"/>
</dbReference>
<comment type="caution">
    <text evidence="3">The sequence shown here is derived from an EMBL/GenBank/DDBJ whole genome shotgun (WGS) entry which is preliminary data.</text>
</comment>
<dbReference type="Gene3D" id="3.30.110.90">
    <property type="entry name" value="Amidohydrolase"/>
    <property type="match status" value="1"/>
</dbReference>
<dbReference type="InterPro" id="IPR006680">
    <property type="entry name" value="Amidohydro-rel"/>
</dbReference>
<dbReference type="Pfam" id="PF01979">
    <property type="entry name" value="Amidohydro_1"/>
    <property type="match status" value="1"/>
</dbReference>
<feature type="signal peptide" evidence="1">
    <location>
        <begin position="1"/>
        <end position="19"/>
    </location>
</feature>